<proteinExistence type="predicted"/>
<protein>
    <submittedName>
        <fullName evidence="2">Tetratricopeptide repeat protein 16</fullName>
    </submittedName>
</protein>
<evidence type="ECO:0000256" key="1">
    <source>
        <dbReference type="PROSITE-ProRule" id="PRU00339"/>
    </source>
</evidence>
<feature type="repeat" description="TPR" evidence="1">
    <location>
        <begin position="351"/>
        <end position="384"/>
    </location>
</feature>
<dbReference type="PROSITE" id="PS50293">
    <property type="entry name" value="TPR_REGION"/>
    <property type="match status" value="1"/>
</dbReference>
<evidence type="ECO:0000313" key="2">
    <source>
        <dbReference type="EMBL" id="KAJ4458194.1"/>
    </source>
</evidence>
<dbReference type="InterPro" id="IPR019734">
    <property type="entry name" value="TPR_rpt"/>
</dbReference>
<keyword evidence="3" id="KW-1185">Reference proteome</keyword>
<evidence type="ECO:0000313" key="3">
    <source>
        <dbReference type="Proteomes" id="UP001141327"/>
    </source>
</evidence>
<reference evidence="2" key="1">
    <citation type="journal article" date="2022" name="bioRxiv">
        <title>Genomics of Preaxostyla Flagellates Illuminates Evolutionary Transitions and the Path Towards Mitochondrial Loss.</title>
        <authorList>
            <person name="Novak L.V.F."/>
            <person name="Treitli S.C."/>
            <person name="Pyrih J."/>
            <person name="Halakuc P."/>
            <person name="Pipaliya S.V."/>
            <person name="Vacek V."/>
            <person name="Brzon O."/>
            <person name="Soukal P."/>
            <person name="Eme L."/>
            <person name="Dacks J.B."/>
            <person name="Karnkowska A."/>
            <person name="Elias M."/>
            <person name="Hampl V."/>
        </authorList>
    </citation>
    <scope>NUCLEOTIDE SEQUENCE</scope>
    <source>
        <strain evidence="2">RCP-MX</strain>
    </source>
</reference>
<dbReference type="Gene3D" id="1.25.40.10">
    <property type="entry name" value="Tetratricopeptide repeat domain"/>
    <property type="match status" value="4"/>
</dbReference>
<dbReference type="SMART" id="SM00028">
    <property type="entry name" value="TPR"/>
    <property type="match status" value="8"/>
</dbReference>
<dbReference type="PROSITE" id="PS50005">
    <property type="entry name" value="TPR"/>
    <property type="match status" value="4"/>
</dbReference>
<accession>A0ABQ8ULJ5</accession>
<name>A0ABQ8ULJ5_9EUKA</name>
<feature type="repeat" description="TPR" evidence="1">
    <location>
        <begin position="276"/>
        <end position="309"/>
    </location>
</feature>
<feature type="repeat" description="TPR" evidence="1">
    <location>
        <begin position="44"/>
        <end position="77"/>
    </location>
</feature>
<dbReference type="Pfam" id="PF13432">
    <property type="entry name" value="TPR_16"/>
    <property type="match status" value="1"/>
</dbReference>
<comment type="caution">
    <text evidence="2">The sequence shown here is derived from an EMBL/GenBank/DDBJ whole genome shotgun (WGS) entry which is preliminary data.</text>
</comment>
<dbReference type="Proteomes" id="UP001141327">
    <property type="component" value="Unassembled WGS sequence"/>
</dbReference>
<dbReference type="Pfam" id="PF13181">
    <property type="entry name" value="TPR_8"/>
    <property type="match status" value="1"/>
</dbReference>
<dbReference type="PANTHER" id="PTHR45153:SF1">
    <property type="entry name" value="TETRATRICOPEPTIDE REPEAT PROTEIN 16"/>
    <property type="match status" value="1"/>
</dbReference>
<organism evidence="2 3">
    <name type="scientific">Paratrimastix pyriformis</name>
    <dbReference type="NCBI Taxonomy" id="342808"/>
    <lineage>
        <taxon>Eukaryota</taxon>
        <taxon>Metamonada</taxon>
        <taxon>Preaxostyla</taxon>
        <taxon>Paratrimastigidae</taxon>
        <taxon>Paratrimastix</taxon>
    </lineage>
</organism>
<dbReference type="PANTHER" id="PTHR45153">
    <property type="entry name" value="TETRATRICOPEPTIDE REPEAT PROTEIN 16"/>
    <property type="match status" value="1"/>
</dbReference>
<keyword evidence="1" id="KW-0802">TPR repeat</keyword>
<feature type="repeat" description="TPR" evidence="1">
    <location>
        <begin position="310"/>
        <end position="343"/>
    </location>
</feature>
<gene>
    <name evidence="2" type="ORF">PAPYR_6156</name>
</gene>
<dbReference type="InterPro" id="IPR011990">
    <property type="entry name" value="TPR-like_helical_dom_sf"/>
</dbReference>
<dbReference type="SUPFAM" id="SSF48452">
    <property type="entry name" value="TPR-like"/>
    <property type="match status" value="2"/>
</dbReference>
<sequence>MSDAAEAHYQDALTLLNSPEATEDDVAQAIGLLSKAIFLAPKVQKYYIHRGKAYFGCCDIKSAISNYRRAYVLNPSPELAESIGALLNCQGQLLMRMGQLAEADHWLEEACEMVRSNPTFWADRASCAMRMEEWLTALHMLEQTMAVAGPSAPLHMLCAVSQKAMGNVAAGLKHAESALALVPDYPGALAYVHETQDTVGKIRMAATDQVLRGKPTDGANVLLAALAVAPNSVELRCKRAALLRLGGHFEDALVELEALLPTVTGQHREMVRRQMALAYNDRGLARFSQGDFTASLGAFNMAIEACPELPLIFANRGDCYREKGEIQFAMSDYQQALALRPDDRHTLLRLALVYDALGTQFFNSGNFERAMEEFTKAVECAPDVAPYRQHRAEAALRVEDFGMAFEDYRAMISIDPENPALTMRNPTTSALPVWRAGRSPEID</sequence>
<dbReference type="EMBL" id="JAPMOS010000033">
    <property type="protein sequence ID" value="KAJ4458194.1"/>
    <property type="molecule type" value="Genomic_DNA"/>
</dbReference>